<organism evidence="1 2">
    <name type="scientific">Trichonephila inaurata madagascariensis</name>
    <dbReference type="NCBI Taxonomy" id="2747483"/>
    <lineage>
        <taxon>Eukaryota</taxon>
        <taxon>Metazoa</taxon>
        <taxon>Ecdysozoa</taxon>
        <taxon>Arthropoda</taxon>
        <taxon>Chelicerata</taxon>
        <taxon>Arachnida</taxon>
        <taxon>Araneae</taxon>
        <taxon>Araneomorphae</taxon>
        <taxon>Entelegynae</taxon>
        <taxon>Araneoidea</taxon>
        <taxon>Nephilidae</taxon>
        <taxon>Trichonephila</taxon>
        <taxon>Trichonephila inaurata</taxon>
    </lineage>
</organism>
<evidence type="ECO:0000313" key="1">
    <source>
        <dbReference type="EMBL" id="GFY74619.1"/>
    </source>
</evidence>
<comment type="caution">
    <text evidence="1">The sequence shown here is derived from an EMBL/GenBank/DDBJ whole genome shotgun (WGS) entry which is preliminary data.</text>
</comment>
<proteinExistence type="predicted"/>
<dbReference type="EMBL" id="BMAV01020849">
    <property type="protein sequence ID" value="GFY74619.1"/>
    <property type="molecule type" value="Genomic_DNA"/>
</dbReference>
<dbReference type="Proteomes" id="UP000886998">
    <property type="component" value="Unassembled WGS sequence"/>
</dbReference>
<reference evidence="1" key="1">
    <citation type="submission" date="2020-08" db="EMBL/GenBank/DDBJ databases">
        <title>Multicomponent nature underlies the extraordinary mechanical properties of spider dragline silk.</title>
        <authorList>
            <person name="Kono N."/>
            <person name="Nakamura H."/>
            <person name="Mori M."/>
            <person name="Yoshida Y."/>
            <person name="Ohtoshi R."/>
            <person name="Malay A.D."/>
            <person name="Moran D.A.P."/>
            <person name="Tomita M."/>
            <person name="Numata K."/>
            <person name="Arakawa K."/>
        </authorList>
    </citation>
    <scope>NUCLEOTIDE SEQUENCE</scope>
</reference>
<keyword evidence="2" id="KW-1185">Reference proteome</keyword>
<evidence type="ECO:0000313" key="2">
    <source>
        <dbReference type="Proteomes" id="UP000886998"/>
    </source>
</evidence>
<sequence length="76" mass="8749">MITLEAESNSAIQYYDIKAPVIYTSSHSSVHRWEKFSPPLMDVVEMRRLRLSDNWVLNGTLLGELFSYGDSVTIRI</sequence>
<accession>A0A8X6YN48</accession>
<name>A0A8X6YN48_9ARAC</name>
<dbReference type="AlphaFoldDB" id="A0A8X6YN48"/>
<gene>
    <name evidence="1" type="ORF">TNIN_345341</name>
</gene>
<protein>
    <submittedName>
        <fullName evidence="1">Uncharacterized protein</fullName>
    </submittedName>
</protein>